<dbReference type="PATRIC" id="fig|405444.3.peg.2961"/>
<organism evidence="2 3">
    <name type="scientific">Stenotrophomonas humi</name>
    <dbReference type="NCBI Taxonomy" id="405444"/>
    <lineage>
        <taxon>Bacteria</taxon>
        <taxon>Pseudomonadati</taxon>
        <taxon>Pseudomonadota</taxon>
        <taxon>Gammaproteobacteria</taxon>
        <taxon>Lysobacterales</taxon>
        <taxon>Lysobacteraceae</taxon>
        <taxon>Stenotrophomonas</taxon>
    </lineage>
</organism>
<proteinExistence type="predicted"/>
<dbReference type="RefSeq" id="WP_152982738.1">
    <property type="nucleotide sequence ID" value="NZ_LDJI01000041.1"/>
</dbReference>
<evidence type="ECO:0000313" key="2">
    <source>
        <dbReference type="EMBL" id="KRG62100.1"/>
    </source>
</evidence>
<feature type="region of interest" description="Disordered" evidence="1">
    <location>
        <begin position="84"/>
        <end position="126"/>
    </location>
</feature>
<dbReference type="OrthoDB" id="6036562at2"/>
<dbReference type="EMBL" id="LDJI01000041">
    <property type="protein sequence ID" value="KRG62100.1"/>
    <property type="molecule type" value="Genomic_DNA"/>
</dbReference>
<feature type="compositionally biased region" description="Basic and acidic residues" evidence="1">
    <location>
        <begin position="114"/>
        <end position="126"/>
    </location>
</feature>
<protein>
    <submittedName>
        <fullName evidence="2">Uncharacterized protein</fullName>
    </submittedName>
</protein>
<evidence type="ECO:0000256" key="1">
    <source>
        <dbReference type="SAM" id="MobiDB-lite"/>
    </source>
</evidence>
<comment type="caution">
    <text evidence="2">The sequence shown here is derived from an EMBL/GenBank/DDBJ whole genome shotgun (WGS) entry which is preliminary data.</text>
</comment>
<name>A0A0R0C8D6_9GAMM</name>
<keyword evidence="3" id="KW-1185">Reference proteome</keyword>
<dbReference type="Proteomes" id="UP000050864">
    <property type="component" value="Unassembled WGS sequence"/>
</dbReference>
<evidence type="ECO:0000313" key="3">
    <source>
        <dbReference type="Proteomes" id="UP000050864"/>
    </source>
</evidence>
<reference evidence="2 3" key="1">
    <citation type="submission" date="2015-05" db="EMBL/GenBank/DDBJ databases">
        <title>Genome sequencing and analysis of members of genus Stenotrophomonas.</title>
        <authorList>
            <person name="Patil P.P."/>
            <person name="Midha S."/>
            <person name="Patil P.B."/>
        </authorList>
    </citation>
    <scope>NUCLEOTIDE SEQUENCE [LARGE SCALE GENOMIC DNA]</scope>
    <source>
        <strain evidence="2 3">DSM 18929</strain>
    </source>
</reference>
<accession>A0A0R0C8D6</accession>
<sequence length="307" mass="33611">MHYRSQPEPVWIRTVAGMAALAFLSALARLLLQVPEAAPTAREARVQLRWLPPAIAQPRSVEPQFVPVEAVPDPVASRDHAAQPLPVAAPRVPAAPAPVKPDGTLMKQLYGSDGRPELPDAPGERQKASVERVFEHRDELATGVGERATANLFSGKNAGTSQSRVQRALYGRDIQAAEARRPPEIAFNPALHERQADLGSEATGDAYKAAPIRFEKVPDMKGEASRRIRAAIGALEVRYPRCGAEQRTRWMAAALAHLDTLQRVEYRYNNGADPTEAEHTLPSAADSAYDQARRALWDAERRMKACS</sequence>
<gene>
    <name evidence="2" type="ORF">ABB26_17185</name>
</gene>
<dbReference type="AlphaFoldDB" id="A0A0R0C8D6"/>